<dbReference type="InterPro" id="IPR050105">
    <property type="entry name" value="MoCo_biosynth_MoaA/MoaC"/>
</dbReference>
<reference evidence="4" key="1">
    <citation type="journal article" date="2019" name="Int. J. Syst. Evol. Microbiol.">
        <title>The Global Catalogue of Microorganisms (GCM) 10K type strain sequencing project: providing services to taxonomists for standard genome sequencing and annotation.</title>
        <authorList>
            <consortium name="The Broad Institute Genomics Platform"/>
            <consortium name="The Broad Institute Genome Sequencing Center for Infectious Disease"/>
            <person name="Wu L."/>
            <person name="Ma J."/>
        </authorList>
    </citation>
    <scope>NUCLEOTIDE SEQUENCE [LARGE SCALE GENOMIC DNA]</scope>
    <source>
        <strain evidence="4">NBRC 106310</strain>
    </source>
</reference>
<proteinExistence type="predicted"/>
<dbReference type="InterPro" id="IPR058240">
    <property type="entry name" value="rSAM_sf"/>
</dbReference>
<dbReference type="Proteomes" id="UP001321543">
    <property type="component" value="Chromosome"/>
</dbReference>
<dbReference type="Pfam" id="PF06463">
    <property type="entry name" value="Mob_synth_C"/>
    <property type="match status" value="1"/>
</dbReference>
<evidence type="ECO:0000313" key="3">
    <source>
        <dbReference type="EMBL" id="BDZ37460.1"/>
    </source>
</evidence>
<dbReference type="PANTHER" id="PTHR22960:SF0">
    <property type="entry name" value="MOLYBDENUM COFACTOR BIOSYNTHESIS PROTEIN 1"/>
    <property type="match status" value="1"/>
</dbReference>
<dbReference type="PANTHER" id="PTHR22960">
    <property type="entry name" value="MOLYBDOPTERIN COFACTOR SYNTHESIS PROTEIN A"/>
    <property type="match status" value="1"/>
</dbReference>
<sequence>MLDGIRVAQDVGFDAIKINTVVKRGVNDDDVLAIAEHFRGTPVTVRFIEFMDVGTTNGWNLDQVVPSAEIIERISAVHPLEPLRPAYRGETANRWRYVDGAGEVGAISSVTEPFCGSCTRARISADGKLFTCLFASRGHDLRALLRDGCTDAELEAALAGIWNARDDRYSELRTADTPTERIEMSYIGG</sequence>
<evidence type="ECO:0000313" key="4">
    <source>
        <dbReference type="Proteomes" id="UP001321543"/>
    </source>
</evidence>
<evidence type="ECO:0000256" key="1">
    <source>
        <dbReference type="ARBA" id="ARBA00023150"/>
    </source>
</evidence>
<keyword evidence="4" id="KW-1185">Reference proteome</keyword>
<dbReference type="InterPro" id="IPR010505">
    <property type="entry name" value="MoaA_twitch"/>
</dbReference>
<dbReference type="InterPro" id="IPR013785">
    <property type="entry name" value="Aldolase_TIM"/>
</dbReference>
<gene>
    <name evidence="3" type="ORF">GCM10025863_00740</name>
</gene>
<protein>
    <recommendedName>
        <fullName evidence="2">Molybdenum cofactor biosynthesis protein A-like twitch domain-containing protein</fullName>
    </recommendedName>
</protein>
<organism evidence="3 4">
    <name type="scientific">Microbacterium suwonense</name>
    <dbReference type="NCBI Taxonomy" id="683047"/>
    <lineage>
        <taxon>Bacteria</taxon>
        <taxon>Bacillati</taxon>
        <taxon>Actinomycetota</taxon>
        <taxon>Actinomycetes</taxon>
        <taxon>Micrococcales</taxon>
        <taxon>Microbacteriaceae</taxon>
        <taxon>Microbacterium</taxon>
    </lineage>
</organism>
<dbReference type="RefSeq" id="WP_286301266.1">
    <property type="nucleotide sequence ID" value="NZ_AP027728.1"/>
</dbReference>
<feature type="domain" description="Molybdenum cofactor biosynthesis protein A-like twitch" evidence="2">
    <location>
        <begin position="44"/>
        <end position="170"/>
    </location>
</feature>
<dbReference type="SUPFAM" id="SSF102114">
    <property type="entry name" value="Radical SAM enzymes"/>
    <property type="match status" value="1"/>
</dbReference>
<dbReference type="EMBL" id="AP027728">
    <property type="protein sequence ID" value="BDZ37460.1"/>
    <property type="molecule type" value="Genomic_DNA"/>
</dbReference>
<dbReference type="CDD" id="cd21117">
    <property type="entry name" value="Twitch_MoaA"/>
    <property type="match status" value="1"/>
</dbReference>
<name>A0ABN6WY10_9MICO</name>
<accession>A0ABN6WY10</accession>
<keyword evidence="1" id="KW-0501">Molybdenum cofactor biosynthesis</keyword>
<dbReference type="Gene3D" id="3.20.20.70">
    <property type="entry name" value="Aldolase class I"/>
    <property type="match status" value="1"/>
</dbReference>
<evidence type="ECO:0000259" key="2">
    <source>
        <dbReference type="Pfam" id="PF06463"/>
    </source>
</evidence>